<evidence type="ECO:0000313" key="2">
    <source>
        <dbReference type="EMBL" id="WOC51885.1"/>
    </source>
</evidence>
<proteinExistence type="predicted"/>
<name>A0AAU0F1C9_9FLAO</name>
<sequence length="29" mass="3440">MKIPERYGKNKPRNTSGKRKKPPEKRTTI</sequence>
<reference evidence="2" key="1">
    <citation type="submission" date="2023-10" db="EMBL/GenBank/DDBJ databases">
        <title>Characterization and whole genome sequencing of a novel strain of Bergeyella porcorum QD2021 isolated from pig.</title>
        <authorList>
            <person name="Liu G."/>
            <person name="Chen C."/>
            <person name="Han X."/>
        </authorList>
    </citation>
    <scope>NUCLEOTIDE SEQUENCE</scope>
    <source>
        <strain evidence="2">QD2021</strain>
    </source>
</reference>
<evidence type="ECO:0000313" key="3">
    <source>
        <dbReference type="Proteomes" id="UP001432059"/>
    </source>
</evidence>
<accession>A0AAU0F1C9</accession>
<dbReference type="KEGG" id="bpor:BPO_1238"/>
<organism evidence="2 3">
    <name type="scientific">Bergeyella porcorum</name>
    <dbReference type="NCBI Taxonomy" id="1735111"/>
    <lineage>
        <taxon>Bacteria</taxon>
        <taxon>Pseudomonadati</taxon>
        <taxon>Bacteroidota</taxon>
        <taxon>Flavobacteriia</taxon>
        <taxon>Flavobacteriales</taxon>
        <taxon>Weeksellaceae</taxon>
        <taxon>Bergeyella</taxon>
    </lineage>
</organism>
<protein>
    <submittedName>
        <fullName evidence="2">Uncharacterized protein</fullName>
    </submittedName>
</protein>
<dbReference type="AlphaFoldDB" id="A0AAU0F1C9"/>
<evidence type="ECO:0000256" key="1">
    <source>
        <dbReference type="SAM" id="MobiDB-lite"/>
    </source>
</evidence>
<keyword evidence="3" id="KW-1185">Reference proteome</keyword>
<dbReference type="EMBL" id="CP136426">
    <property type="protein sequence ID" value="WOC51885.1"/>
    <property type="molecule type" value="Genomic_DNA"/>
</dbReference>
<gene>
    <name evidence="2" type="ORF">BPO_1238</name>
</gene>
<feature type="compositionally biased region" description="Basic residues" evidence="1">
    <location>
        <begin position="9"/>
        <end position="23"/>
    </location>
</feature>
<feature type="region of interest" description="Disordered" evidence="1">
    <location>
        <begin position="1"/>
        <end position="29"/>
    </location>
</feature>
<dbReference type="Proteomes" id="UP001432059">
    <property type="component" value="Chromosome"/>
</dbReference>